<dbReference type="InterPro" id="IPR016053">
    <property type="entry name" value="Haem_Oase-like"/>
</dbReference>
<dbReference type="RefSeq" id="WP_035133688.1">
    <property type="nucleotide sequence ID" value="NZ_JRLV01000009.1"/>
</dbReference>
<dbReference type="Gene3D" id="1.20.910.10">
    <property type="entry name" value="Heme oxygenase-like"/>
    <property type="match status" value="1"/>
</dbReference>
<name>A0A0A2LNF5_9FLAO</name>
<evidence type="ECO:0000313" key="2">
    <source>
        <dbReference type="Proteomes" id="UP000030129"/>
    </source>
</evidence>
<dbReference type="STRING" id="1406840.Q763_10045"/>
<dbReference type="GO" id="GO:0004392">
    <property type="term" value="F:heme oxygenase (decyclizing) activity"/>
    <property type="evidence" value="ECO:0007669"/>
    <property type="project" value="InterPro"/>
</dbReference>
<proteinExistence type="predicted"/>
<dbReference type="AlphaFoldDB" id="A0A0A2LNF5"/>
<accession>A0A0A2LNF5</accession>
<evidence type="ECO:0008006" key="3">
    <source>
        <dbReference type="Google" id="ProtNLM"/>
    </source>
</evidence>
<dbReference type="Pfam" id="PF01126">
    <property type="entry name" value="Heme_oxygenase"/>
    <property type="match status" value="1"/>
</dbReference>
<keyword evidence="2" id="KW-1185">Reference proteome</keyword>
<comment type="caution">
    <text evidence="1">The sequence shown here is derived from an EMBL/GenBank/DDBJ whole genome shotgun (WGS) entry which is preliminary data.</text>
</comment>
<gene>
    <name evidence="1" type="ORF">Q763_10045</name>
</gene>
<dbReference type="SUPFAM" id="SSF48613">
    <property type="entry name" value="Heme oxygenase-like"/>
    <property type="match status" value="1"/>
</dbReference>
<dbReference type="EMBL" id="JRLV01000009">
    <property type="protein sequence ID" value="KGO80861.1"/>
    <property type="molecule type" value="Genomic_DNA"/>
</dbReference>
<organism evidence="1 2">
    <name type="scientific">Flavobacterium beibuense F44-8</name>
    <dbReference type="NCBI Taxonomy" id="1406840"/>
    <lineage>
        <taxon>Bacteria</taxon>
        <taxon>Pseudomonadati</taxon>
        <taxon>Bacteroidota</taxon>
        <taxon>Flavobacteriia</taxon>
        <taxon>Flavobacteriales</taxon>
        <taxon>Flavobacteriaceae</taxon>
        <taxon>Flavobacterium</taxon>
    </lineage>
</organism>
<protein>
    <recommendedName>
        <fullName evidence="3">Heme oxygenase</fullName>
    </recommendedName>
</protein>
<dbReference type="Proteomes" id="UP000030129">
    <property type="component" value="Unassembled WGS sequence"/>
</dbReference>
<evidence type="ECO:0000313" key="1">
    <source>
        <dbReference type="EMBL" id="KGO80861.1"/>
    </source>
</evidence>
<dbReference type="GO" id="GO:0006788">
    <property type="term" value="P:heme oxidation"/>
    <property type="evidence" value="ECO:0007669"/>
    <property type="project" value="InterPro"/>
</dbReference>
<sequence length="197" mass="22116">MNNDITTTETFLERLRSKTSVAHTNLEKLPLSESIMDPEVTASQYLYYLNLMHDVVKQAEEDIFPALTPIMPDIAERNKASLIESDFSALGYAKMQHQKPFKNIEAMSPAFRMGILYVIEGSSLGGRVILKNINTSLGLTEDKGTAYFAGYGNKTGSMWKSFLNALTAYQEEHNNEDEIIAGAEYAFNTISRHFTQN</sequence>
<dbReference type="CDD" id="cd19166">
    <property type="entry name" value="HemeO-bac"/>
    <property type="match status" value="1"/>
</dbReference>
<dbReference type="eggNOG" id="COG3230">
    <property type="taxonomic scope" value="Bacteria"/>
</dbReference>
<dbReference type="InterPro" id="IPR016084">
    <property type="entry name" value="Haem_Oase-like_multi-hlx"/>
</dbReference>
<reference evidence="1 2" key="1">
    <citation type="submission" date="2013-09" db="EMBL/GenBank/DDBJ databases">
        <authorList>
            <person name="Zeng Z."/>
            <person name="Chen C."/>
        </authorList>
    </citation>
    <scope>NUCLEOTIDE SEQUENCE [LARGE SCALE GENOMIC DNA]</scope>
    <source>
        <strain evidence="1 2">F44-8</strain>
    </source>
</reference>